<accession>A0ACA9S8Z8</accession>
<sequence length="50" mass="5882">YENITTFIPTEPDKSKHQNNKFLQYCSYLPGSHSNANDIRYGLNYTHIFT</sequence>
<reference evidence="1" key="1">
    <citation type="submission" date="2021-06" db="EMBL/GenBank/DDBJ databases">
        <authorList>
            <person name="Kallberg Y."/>
            <person name="Tangrot J."/>
            <person name="Rosling A."/>
        </authorList>
    </citation>
    <scope>NUCLEOTIDE SEQUENCE</scope>
    <source>
        <strain evidence="1">MA461A</strain>
    </source>
</reference>
<feature type="non-terminal residue" evidence="1">
    <location>
        <position position="1"/>
    </location>
</feature>
<comment type="caution">
    <text evidence="1">The sequence shown here is derived from an EMBL/GenBank/DDBJ whole genome shotgun (WGS) entry which is preliminary data.</text>
</comment>
<gene>
    <name evidence="1" type="ORF">RPERSI_LOCUS28278</name>
</gene>
<keyword evidence="2" id="KW-1185">Reference proteome</keyword>
<proteinExistence type="predicted"/>
<organism evidence="1 2">
    <name type="scientific">Racocetra persica</name>
    <dbReference type="NCBI Taxonomy" id="160502"/>
    <lineage>
        <taxon>Eukaryota</taxon>
        <taxon>Fungi</taxon>
        <taxon>Fungi incertae sedis</taxon>
        <taxon>Mucoromycota</taxon>
        <taxon>Glomeromycotina</taxon>
        <taxon>Glomeromycetes</taxon>
        <taxon>Diversisporales</taxon>
        <taxon>Gigasporaceae</taxon>
        <taxon>Racocetra</taxon>
    </lineage>
</organism>
<dbReference type="EMBL" id="CAJVQC010102352">
    <property type="protein sequence ID" value="CAG8831837.1"/>
    <property type="molecule type" value="Genomic_DNA"/>
</dbReference>
<evidence type="ECO:0000313" key="2">
    <source>
        <dbReference type="Proteomes" id="UP000789920"/>
    </source>
</evidence>
<protein>
    <submittedName>
        <fullName evidence="1">30778_t:CDS:1</fullName>
    </submittedName>
</protein>
<feature type="non-terminal residue" evidence="1">
    <location>
        <position position="50"/>
    </location>
</feature>
<name>A0ACA9S8Z8_9GLOM</name>
<dbReference type="Proteomes" id="UP000789920">
    <property type="component" value="Unassembled WGS sequence"/>
</dbReference>
<evidence type="ECO:0000313" key="1">
    <source>
        <dbReference type="EMBL" id="CAG8831837.1"/>
    </source>
</evidence>